<reference evidence="1" key="1">
    <citation type="submission" date="2025-02" db="EMBL/GenBank/DDBJ databases">
        <title>Complete genome sequences of 52 Bacillus and Priestia strains isolated from West-African fermentations and 26 reference strains from the DSMZ collection.</title>
        <authorList>
            <person name="Wiedenbein E.S."/>
            <person name="Canoy T.S."/>
            <person name="Hui Y."/>
            <person name="Parkouda C."/>
            <person name="Dawende C."/>
            <person name="Ametefe E."/>
            <person name="Jespersen L."/>
            <person name="Nielsen D.S."/>
        </authorList>
    </citation>
    <scope>NUCLEOTIDE SEQUENCE</scope>
    <source>
        <strain evidence="1">PRO33</strain>
    </source>
</reference>
<name>A0AC61YX59_BACIA</name>
<evidence type="ECO:0000313" key="1">
    <source>
        <dbReference type="EMBL" id="WGD96980.2"/>
    </source>
</evidence>
<evidence type="ECO:0000313" key="2">
    <source>
        <dbReference type="Proteomes" id="UP001218488"/>
    </source>
</evidence>
<keyword evidence="1" id="KW-0503">Monooxygenase</keyword>
<protein>
    <submittedName>
        <fullName evidence="1">Monooxygenase</fullName>
    </submittedName>
</protein>
<organism evidence="1 2">
    <name type="scientific">Bacillus safensis</name>
    <dbReference type="NCBI Taxonomy" id="561879"/>
    <lineage>
        <taxon>Bacteria</taxon>
        <taxon>Bacillati</taxon>
        <taxon>Bacillota</taxon>
        <taxon>Bacilli</taxon>
        <taxon>Bacillales</taxon>
        <taxon>Bacillaceae</taxon>
        <taxon>Bacillus</taxon>
    </lineage>
</organism>
<gene>
    <name evidence="1" type="ORF">P5627_13995</name>
</gene>
<dbReference type="EMBL" id="CP121752">
    <property type="protein sequence ID" value="WGD96980.2"/>
    <property type="molecule type" value="Genomic_DNA"/>
</dbReference>
<accession>A0AC61YX59</accession>
<dbReference type="Proteomes" id="UP001218488">
    <property type="component" value="Chromosome"/>
</dbReference>
<proteinExistence type="predicted"/>
<sequence>MAHLLQVDFKMKGPFGDEMAKEFADLAKSMNEEDGFIWKIWTENPEKNEAGGIYLFETQEAAENYLHMHSKRITSFGITDINAKIFNINAQLTHITKGPLKTH</sequence>
<keyword evidence="1" id="KW-0560">Oxidoreductase</keyword>